<keyword evidence="5" id="KW-0121">Carboxypeptidase</keyword>
<evidence type="ECO:0000256" key="11">
    <source>
        <dbReference type="ARBA" id="ARBA00022989"/>
    </source>
</evidence>
<dbReference type="InterPro" id="IPR012338">
    <property type="entry name" value="Beta-lactam/transpept-like"/>
</dbReference>
<dbReference type="FunFam" id="3.40.710.10:FF:000024">
    <property type="entry name" value="Penicillin-binding protein 2"/>
    <property type="match status" value="1"/>
</dbReference>
<dbReference type="GO" id="GO:0009252">
    <property type="term" value="P:peptidoglycan biosynthetic process"/>
    <property type="evidence" value="ECO:0007669"/>
    <property type="project" value="UniProtKB-KW"/>
</dbReference>
<dbReference type="NCBIfam" id="TIGR03423">
    <property type="entry name" value="pbp2_mrdA"/>
    <property type="match status" value="1"/>
</dbReference>
<keyword evidence="13" id="KW-0961">Cell wall biogenesis/degradation</keyword>
<keyword evidence="10" id="KW-0573">Peptidoglycan synthesis</keyword>
<dbReference type="InterPro" id="IPR036138">
    <property type="entry name" value="PBP_dimer_sf"/>
</dbReference>
<dbReference type="Pfam" id="PF03717">
    <property type="entry name" value="PBP_dimer"/>
    <property type="match status" value="1"/>
</dbReference>
<evidence type="ECO:0000259" key="16">
    <source>
        <dbReference type="Pfam" id="PF00905"/>
    </source>
</evidence>
<feature type="domain" description="Penicillin-binding protein transpeptidase" evidence="16">
    <location>
        <begin position="261"/>
        <end position="598"/>
    </location>
</feature>
<keyword evidence="12 15" id="KW-0472">Membrane</keyword>
<keyword evidence="6" id="KW-0645">Protease</keyword>
<feature type="domain" description="Penicillin-binding protein dimerisation" evidence="17">
    <location>
        <begin position="62"/>
        <end position="227"/>
    </location>
</feature>
<dbReference type="GO" id="GO:0071555">
    <property type="term" value="P:cell wall organization"/>
    <property type="evidence" value="ECO:0007669"/>
    <property type="project" value="UniProtKB-KW"/>
</dbReference>
<dbReference type="OrthoDB" id="9766847at2"/>
<dbReference type="GO" id="GO:0071972">
    <property type="term" value="F:peptidoglycan L,D-transpeptidase activity"/>
    <property type="evidence" value="ECO:0007669"/>
    <property type="project" value="TreeGrafter"/>
</dbReference>
<keyword evidence="3" id="KW-1003">Cell membrane</keyword>
<evidence type="ECO:0000256" key="5">
    <source>
        <dbReference type="ARBA" id="ARBA00022645"/>
    </source>
</evidence>
<dbReference type="Gene3D" id="3.40.710.10">
    <property type="entry name" value="DD-peptidase/beta-lactamase superfamily"/>
    <property type="match status" value="1"/>
</dbReference>
<comment type="subcellular location">
    <subcellularLocation>
        <location evidence="2">Cell membrane</location>
    </subcellularLocation>
    <subcellularLocation>
        <location evidence="1">Membrane</location>
        <topology evidence="1">Single-pass membrane protein</topology>
    </subcellularLocation>
</comment>
<dbReference type="InterPro" id="IPR017790">
    <property type="entry name" value="Penicillin-binding_protein_2"/>
</dbReference>
<keyword evidence="9" id="KW-0133">Cell shape</keyword>
<evidence type="ECO:0000256" key="14">
    <source>
        <dbReference type="SAM" id="MobiDB-lite"/>
    </source>
</evidence>
<evidence type="ECO:0000313" key="18">
    <source>
        <dbReference type="EMBL" id="SHJ48212.1"/>
    </source>
</evidence>
<evidence type="ECO:0000256" key="8">
    <source>
        <dbReference type="ARBA" id="ARBA00022801"/>
    </source>
</evidence>
<dbReference type="SUPFAM" id="SSF56519">
    <property type="entry name" value="Penicillin binding protein dimerisation domain"/>
    <property type="match status" value="1"/>
</dbReference>
<dbReference type="GO" id="GO:0008360">
    <property type="term" value="P:regulation of cell shape"/>
    <property type="evidence" value="ECO:0007669"/>
    <property type="project" value="UniProtKB-KW"/>
</dbReference>
<reference evidence="19" key="1">
    <citation type="submission" date="2016-11" db="EMBL/GenBank/DDBJ databases">
        <authorList>
            <person name="Varghese N."/>
            <person name="Submissions S."/>
        </authorList>
    </citation>
    <scope>NUCLEOTIDE SEQUENCE [LARGE SCALE GENOMIC DNA]</scope>
    <source>
        <strain evidence="19">DSM 16219</strain>
    </source>
</reference>
<dbReference type="EMBL" id="FQZU01000008">
    <property type="protein sequence ID" value="SHJ48212.1"/>
    <property type="molecule type" value="Genomic_DNA"/>
</dbReference>
<evidence type="ECO:0000256" key="12">
    <source>
        <dbReference type="ARBA" id="ARBA00023136"/>
    </source>
</evidence>
<feature type="transmembrane region" description="Helical" evidence="15">
    <location>
        <begin position="20"/>
        <end position="38"/>
    </location>
</feature>
<evidence type="ECO:0000256" key="7">
    <source>
        <dbReference type="ARBA" id="ARBA00022692"/>
    </source>
</evidence>
<keyword evidence="7 15" id="KW-0812">Transmembrane</keyword>
<evidence type="ECO:0000313" key="19">
    <source>
        <dbReference type="Proteomes" id="UP000183994"/>
    </source>
</evidence>
<dbReference type="InterPro" id="IPR005311">
    <property type="entry name" value="PBP_dimer"/>
</dbReference>
<gene>
    <name evidence="18" type="ORF">SAMN02745216_01718</name>
</gene>
<dbReference type="RefSeq" id="WP_073474952.1">
    <property type="nucleotide sequence ID" value="NZ_FQZU01000008.1"/>
</dbReference>
<dbReference type="Gene3D" id="3.30.1390.30">
    <property type="entry name" value="Penicillin-binding protein 2a, domain 3"/>
    <property type="match status" value="1"/>
</dbReference>
<dbReference type="AlphaFoldDB" id="A0A1M6JNI3"/>
<dbReference type="Proteomes" id="UP000183994">
    <property type="component" value="Unassembled WGS sequence"/>
</dbReference>
<proteinExistence type="predicted"/>
<keyword evidence="4" id="KW-0997">Cell inner membrane</keyword>
<evidence type="ECO:0000256" key="2">
    <source>
        <dbReference type="ARBA" id="ARBA00004236"/>
    </source>
</evidence>
<dbReference type="GO" id="GO:0008658">
    <property type="term" value="F:penicillin binding"/>
    <property type="evidence" value="ECO:0007669"/>
    <property type="project" value="InterPro"/>
</dbReference>
<name>A0A1M6JNI3_9BACT</name>
<dbReference type="Pfam" id="PF00905">
    <property type="entry name" value="Transpeptidase"/>
    <property type="match status" value="1"/>
</dbReference>
<dbReference type="PANTHER" id="PTHR30627">
    <property type="entry name" value="PEPTIDOGLYCAN D,D-TRANSPEPTIDASE"/>
    <property type="match status" value="1"/>
</dbReference>
<keyword evidence="11 15" id="KW-1133">Transmembrane helix</keyword>
<evidence type="ECO:0000256" key="1">
    <source>
        <dbReference type="ARBA" id="ARBA00004167"/>
    </source>
</evidence>
<evidence type="ECO:0000256" key="6">
    <source>
        <dbReference type="ARBA" id="ARBA00022670"/>
    </source>
</evidence>
<dbReference type="GO" id="GO:0005886">
    <property type="term" value="C:plasma membrane"/>
    <property type="evidence" value="ECO:0007669"/>
    <property type="project" value="UniProtKB-SubCell"/>
</dbReference>
<dbReference type="SUPFAM" id="SSF56601">
    <property type="entry name" value="beta-lactamase/transpeptidase-like"/>
    <property type="match status" value="1"/>
</dbReference>
<keyword evidence="19" id="KW-1185">Reference proteome</keyword>
<accession>A0A1M6JNI3</accession>
<sequence>MYDITSREVWTEWCRQRVTYAMLLIAVAFGVLGLRLVYLQVFQGERLHQLSENNAIRLESLDPTRGRIMDSRGEILADNRPRFDICLIPRDAKPRDAILPLLASLLEMDQAEIEKKIGKAASFKPVLIKGDVGRDVLGIVEARRYELPGVVVRVKPQRHFPGQGTTAHIVGYLSEISLDELRSGSYPNRKPGDFIGKYGVEKEFESYLAGRHGGRQVEADARGRTVRIMDTVPPKPGANVFLTLDMRLQKKAEALLDGRPGAIVAVEADTGRILAMVSSPTYDPNLFVDGMTQKQWNELIRDPDHPLENKAIHGGYAPGSTFKMITAMAGLEEGKIDSHTEYNCSGRLKFGDRYFRCWRHWGHGTLEVTEAIAQSCDVFFYKVGLEVGVDKIAEYARGCGLGQVTGLGLGNESPGVVPDKAWKRRVYNKPWYQGETLSVAIGQGANLTTPLQMALFAAAIGNGGSLYSPIMVDRVESPEGDVIQTFSPAVRRKLPASKANLELIRDGMWGAVNGSRGTARGICSESLAISGKTGTAQVVGRKDRDKFLNELTDKIKYQDHAWFIAYAPREDCKIAVAVFIKHGGHGTACAPLARDIIKEYLDGKNPPGAKDASAPAETPENLDETDLQDRE</sequence>
<dbReference type="Gene3D" id="3.90.1310.10">
    <property type="entry name" value="Penicillin-binding protein 2a (Domain 2)"/>
    <property type="match status" value="1"/>
</dbReference>
<feature type="compositionally biased region" description="Acidic residues" evidence="14">
    <location>
        <begin position="620"/>
        <end position="631"/>
    </location>
</feature>
<evidence type="ECO:0000256" key="9">
    <source>
        <dbReference type="ARBA" id="ARBA00022960"/>
    </source>
</evidence>
<evidence type="ECO:0000256" key="4">
    <source>
        <dbReference type="ARBA" id="ARBA00022519"/>
    </source>
</evidence>
<evidence type="ECO:0000256" key="13">
    <source>
        <dbReference type="ARBA" id="ARBA00023316"/>
    </source>
</evidence>
<dbReference type="PANTHER" id="PTHR30627:SF2">
    <property type="entry name" value="PEPTIDOGLYCAN D,D-TRANSPEPTIDASE MRDA"/>
    <property type="match status" value="1"/>
</dbReference>
<evidence type="ECO:0000256" key="15">
    <source>
        <dbReference type="SAM" id="Phobius"/>
    </source>
</evidence>
<evidence type="ECO:0000256" key="3">
    <source>
        <dbReference type="ARBA" id="ARBA00022475"/>
    </source>
</evidence>
<feature type="region of interest" description="Disordered" evidence="14">
    <location>
        <begin position="603"/>
        <end position="631"/>
    </location>
</feature>
<dbReference type="STRING" id="1121393.SAMN02745216_01718"/>
<organism evidence="18 19">
    <name type="scientific">Desulfatibacillum alkenivorans DSM 16219</name>
    <dbReference type="NCBI Taxonomy" id="1121393"/>
    <lineage>
        <taxon>Bacteria</taxon>
        <taxon>Pseudomonadati</taxon>
        <taxon>Thermodesulfobacteriota</taxon>
        <taxon>Desulfobacteria</taxon>
        <taxon>Desulfobacterales</taxon>
        <taxon>Desulfatibacillaceae</taxon>
        <taxon>Desulfatibacillum</taxon>
    </lineage>
</organism>
<dbReference type="InterPro" id="IPR050515">
    <property type="entry name" value="Beta-lactam/transpept"/>
</dbReference>
<dbReference type="GO" id="GO:0006508">
    <property type="term" value="P:proteolysis"/>
    <property type="evidence" value="ECO:0007669"/>
    <property type="project" value="UniProtKB-KW"/>
</dbReference>
<evidence type="ECO:0000259" key="17">
    <source>
        <dbReference type="Pfam" id="PF03717"/>
    </source>
</evidence>
<protein>
    <submittedName>
        <fullName evidence="18">Penicillin-binding protein 2</fullName>
    </submittedName>
</protein>
<keyword evidence="8" id="KW-0378">Hydrolase</keyword>
<dbReference type="GO" id="GO:0009002">
    <property type="term" value="F:serine-type D-Ala-D-Ala carboxypeptidase activity"/>
    <property type="evidence" value="ECO:0007669"/>
    <property type="project" value="InterPro"/>
</dbReference>
<evidence type="ECO:0000256" key="10">
    <source>
        <dbReference type="ARBA" id="ARBA00022984"/>
    </source>
</evidence>
<dbReference type="InterPro" id="IPR001460">
    <property type="entry name" value="PCN-bd_Tpept"/>
</dbReference>